<dbReference type="SUPFAM" id="SSF53383">
    <property type="entry name" value="PLP-dependent transferases"/>
    <property type="match status" value="1"/>
</dbReference>
<keyword evidence="4" id="KW-0663">Pyridoxal phosphate</keyword>
<dbReference type="AlphaFoldDB" id="A0A238VNF5"/>
<dbReference type="InterPro" id="IPR000192">
    <property type="entry name" value="Aminotrans_V_dom"/>
</dbReference>
<gene>
    <name evidence="10" type="ORF">SAMN06265360_10375</name>
</gene>
<sequence length="726" mass="75515">MPRSPCGAGCVDHRVRRVAPVVAGARLAHACAVLLLAVLCAPASALLDRHAWLGFHRRFCTAMARALGVRIEVHGETGLPERGALVATNHVSWLDVLAVNAVLPTRGVAKSEIAGWWVIGRLVAGAGTIFVDRSALSTLPRTVAEMTAALREGWPVSVFAEGTTRCGRRPGRFVTAPFQAAIDSGAAVRPLALRYRVTGTAETTYPAMVGDDSVVSSARRIARLAGLVVEVRLGEEIAAGRVADRRQLAAHAEAAVRGACGPGHGGRRPAVAARVGALCRVDRPPGWGQPARSIGASGYPGEAMTYLDHAATTPMVPEAVTALTEALPRVGNASSLHSSGRRARRVVEESRESIAECLGAQPSEVILTGGGTESDNLAVKGLYWGRNAQDPARVRVLASEVEHHAVLDSVQWLAEHAGADVTWLGVDAYGRVSPETVRHAIEENPDDVSFVTVMWANNEVGTVNPIGEIAAVCAEFDIPLHTDAVQAVGELDVDFAASGAAALTLSGHKIGGPFGIGALLLGRDSPCVPLLHGGGQEREVRSGTLDVPSAAALAAAVHAGTSRREEHVREVRALRDRLIAGVREQVPDAVLNGAPVDPSDGTAPARLPGNVHLTFPGCEGDSLLMLLDARGIECSTGSACTAGVAQPSHVLLAMGADALSARGSLRFSLGRTSTGADVDAVVAEIAGVVQRARRAGVAGARTLEGDVGQGDAPVHGTRREDVRVRT</sequence>
<dbReference type="FunFam" id="3.40.640.10:FF:000084">
    <property type="entry name" value="IscS-like cysteine desulfurase"/>
    <property type="match status" value="1"/>
</dbReference>
<evidence type="ECO:0000256" key="1">
    <source>
        <dbReference type="ARBA" id="ARBA00001933"/>
    </source>
</evidence>
<organism evidence="10 11">
    <name type="scientific">Haloechinothrix alba</name>
    <dbReference type="NCBI Taxonomy" id="664784"/>
    <lineage>
        <taxon>Bacteria</taxon>
        <taxon>Bacillati</taxon>
        <taxon>Actinomycetota</taxon>
        <taxon>Actinomycetes</taxon>
        <taxon>Pseudonocardiales</taxon>
        <taxon>Pseudonocardiaceae</taxon>
        <taxon>Haloechinothrix</taxon>
    </lineage>
</organism>
<dbReference type="GO" id="GO:0051536">
    <property type="term" value="F:iron-sulfur cluster binding"/>
    <property type="evidence" value="ECO:0007669"/>
    <property type="project" value="UniProtKB-KW"/>
</dbReference>
<evidence type="ECO:0000256" key="4">
    <source>
        <dbReference type="ARBA" id="ARBA00022898"/>
    </source>
</evidence>
<dbReference type="CDD" id="cd07989">
    <property type="entry name" value="LPLAT_AGPAT-like"/>
    <property type="match status" value="1"/>
</dbReference>
<dbReference type="SMART" id="SM00563">
    <property type="entry name" value="PlsC"/>
    <property type="match status" value="1"/>
</dbReference>
<feature type="domain" description="Phospholipid/glycerol acyltransferase" evidence="9">
    <location>
        <begin position="84"/>
        <end position="196"/>
    </location>
</feature>
<dbReference type="PANTHER" id="PTHR11601">
    <property type="entry name" value="CYSTEINE DESULFURYLASE FAMILY MEMBER"/>
    <property type="match status" value="1"/>
</dbReference>
<dbReference type="SUPFAM" id="SSF69593">
    <property type="entry name" value="Glycerol-3-phosphate (1)-acyltransferase"/>
    <property type="match status" value="1"/>
</dbReference>
<feature type="compositionally biased region" description="Basic and acidic residues" evidence="8">
    <location>
        <begin position="717"/>
        <end position="726"/>
    </location>
</feature>
<feature type="region of interest" description="Disordered" evidence="8">
    <location>
        <begin position="704"/>
        <end position="726"/>
    </location>
</feature>
<evidence type="ECO:0000256" key="3">
    <source>
        <dbReference type="ARBA" id="ARBA00022723"/>
    </source>
</evidence>
<dbReference type="OrthoDB" id="9808002at2"/>
<dbReference type="GO" id="GO:0016746">
    <property type="term" value="F:acyltransferase activity"/>
    <property type="evidence" value="ECO:0007669"/>
    <property type="project" value="UniProtKB-KW"/>
</dbReference>
<proteinExistence type="inferred from homology"/>
<keyword evidence="11" id="KW-1185">Reference proteome</keyword>
<keyword evidence="10" id="KW-0012">Acyltransferase</keyword>
<protein>
    <submittedName>
        <fullName evidence="10">1-acyl-sn-glycerol-3-phosphate acyltransferases</fullName>
    </submittedName>
</protein>
<dbReference type="InterPro" id="IPR015424">
    <property type="entry name" value="PyrdxlP-dep_Trfase"/>
</dbReference>
<evidence type="ECO:0000256" key="2">
    <source>
        <dbReference type="ARBA" id="ARBA00006490"/>
    </source>
</evidence>
<keyword evidence="6" id="KW-0411">Iron-sulfur</keyword>
<keyword evidence="5" id="KW-0408">Iron</keyword>
<keyword evidence="10" id="KW-0808">Transferase</keyword>
<comment type="cofactor">
    <cofactor evidence="1">
        <name>pyridoxal 5'-phosphate</name>
        <dbReference type="ChEBI" id="CHEBI:597326"/>
    </cofactor>
</comment>
<comment type="similarity">
    <text evidence="2">Belongs to the class-V pyridoxal-phosphate-dependent aminotransferase family. NifS/IscS subfamily.</text>
</comment>
<dbReference type="InterPro" id="IPR015421">
    <property type="entry name" value="PyrdxlP-dep_Trfase_major"/>
</dbReference>
<evidence type="ECO:0000259" key="9">
    <source>
        <dbReference type="SMART" id="SM00563"/>
    </source>
</evidence>
<comment type="catalytic activity">
    <reaction evidence="7">
        <text>(sulfur carrier)-H + L-cysteine = (sulfur carrier)-SH + L-alanine</text>
        <dbReference type="Rhea" id="RHEA:43892"/>
        <dbReference type="Rhea" id="RHEA-COMP:14737"/>
        <dbReference type="Rhea" id="RHEA-COMP:14739"/>
        <dbReference type="ChEBI" id="CHEBI:29917"/>
        <dbReference type="ChEBI" id="CHEBI:35235"/>
        <dbReference type="ChEBI" id="CHEBI:57972"/>
        <dbReference type="ChEBI" id="CHEBI:64428"/>
        <dbReference type="EC" id="2.8.1.7"/>
    </reaction>
</comment>
<evidence type="ECO:0000256" key="7">
    <source>
        <dbReference type="ARBA" id="ARBA00050776"/>
    </source>
</evidence>
<dbReference type="Gene3D" id="1.10.260.50">
    <property type="match status" value="1"/>
</dbReference>
<keyword evidence="3" id="KW-0479">Metal-binding</keyword>
<dbReference type="Proteomes" id="UP000198348">
    <property type="component" value="Unassembled WGS sequence"/>
</dbReference>
<accession>A0A238VNF5</accession>
<dbReference type="PANTHER" id="PTHR11601:SF34">
    <property type="entry name" value="CYSTEINE DESULFURASE"/>
    <property type="match status" value="1"/>
</dbReference>
<dbReference type="GO" id="GO:0046872">
    <property type="term" value="F:metal ion binding"/>
    <property type="evidence" value="ECO:0007669"/>
    <property type="project" value="UniProtKB-KW"/>
</dbReference>
<dbReference type="GO" id="GO:0031071">
    <property type="term" value="F:cysteine desulfurase activity"/>
    <property type="evidence" value="ECO:0007669"/>
    <property type="project" value="UniProtKB-EC"/>
</dbReference>
<dbReference type="Pfam" id="PF01553">
    <property type="entry name" value="Acyltransferase"/>
    <property type="match status" value="1"/>
</dbReference>
<evidence type="ECO:0000256" key="6">
    <source>
        <dbReference type="ARBA" id="ARBA00023014"/>
    </source>
</evidence>
<dbReference type="Gene3D" id="3.40.640.10">
    <property type="entry name" value="Type I PLP-dependent aspartate aminotransferase-like (Major domain)"/>
    <property type="match status" value="1"/>
</dbReference>
<dbReference type="InterPro" id="IPR002123">
    <property type="entry name" value="Plipid/glycerol_acylTrfase"/>
</dbReference>
<dbReference type="Pfam" id="PF00266">
    <property type="entry name" value="Aminotran_5"/>
    <property type="match status" value="1"/>
</dbReference>
<evidence type="ECO:0000313" key="11">
    <source>
        <dbReference type="Proteomes" id="UP000198348"/>
    </source>
</evidence>
<reference evidence="10 11" key="1">
    <citation type="submission" date="2017-06" db="EMBL/GenBank/DDBJ databases">
        <authorList>
            <person name="Kim H.J."/>
            <person name="Triplett B.A."/>
        </authorList>
    </citation>
    <scope>NUCLEOTIDE SEQUENCE [LARGE SCALE GENOMIC DNA]</scope>
    <source>
        <strain evidence="10 11">DSM 45207</strain>
    </source>
</reference>
<evidence type="ECO:0000256" key="8">
    <source>
        <dbReference type="SAM" id="MobiDB-lite"/>
    </source>
</evidence>
<name>A0A238VNF5_9PSEU</name>
<dbReference type="EMBL" id="FZNW01000003">
    <property type="protein sequence ID" value="SNR35273.1"/>
    <property type="molecule type" value="Genomic_DNA"/>
</dbReference>
<evidence type="ECO:0000256" key="5">
    <source>
        <dbReference type="ARBA" id="ARBA00023004"/>
    </source>
</evidence>
<evidence type="ECO:0000313" key="10">
    <source>
        <dbReference type="EMBL" id="SNR35273.1"/>
    </source>
</evidence>
<dbReference type="InterPro" id="IPR015422">
    <property type="entry name" value="PyrdxlP-dep_Trfase_small"/>
</dbReference>
<dbReference type="Gene3D" id="3.90.1150.10">
    <property type="entry name" value="Aspartate Aminotransferase, domain 1"/>
    <property type="match status" value="1"/>
</dbReference>